<sequence>MSLLKDIQIFIADNPGLTNKQIAASMPQYDVHAVQRGVCHLVKLNRATRQHNGKCYQYFAKAPGGEVGEGHSALKINRAEKPAVSEQEEALNPAVTTMMDKAQGLFEKGLYQRAATVLMDAFNRSKNEEQRMKILIERQRCLSMAPKVKAPSDAWCLAGRARNV</sequence>
<reference evidence="1 2" key="1">
    <citation type="submission" date="2019-09" db="EMBL/GenBank/DDBJ databases">
        <title>Reversal of blaTEM antimicrobial resistance by CRISPR-Cas9 in clinical E. coli and other Enterobacteriaceae strains.</title>
        <authorList>
            <person name="Tagliaferri T."/>
            <person name="Guimaraes N."/>
            <person name="Pereira M."/>
            <person name="Felicori L."/>
            <person name="Horz H.-P."/>
            <person name="Santos S."/>
            <person name="Mendes T."/>
        </authorList>
    </citation>
    <scope>NUCLEOTIDE SEQUENCE [LARGE SCALE GENOMIC DNA]</scope>
    <source>
        <strain evidence="1 2">E2_blaTEM_MG</strain>
    </source>
</reference>
<protein>
    <recommendedName>
        <fullName evidence="3">PerC family transcriptional regulator</fullName>
    </recommendedName>
</protein>
<dbReference type="EMBL" id="WBSZ01001197">
    <property type="protein sequence ID" value="KAB2505107.1"/>
    <property type="molecule type" value="Genomic_DNA"/>
</dbReference>
<comment type="caution">
    <text evidence="1">The sequence shown here is derived from an EMBL/GenBank/DDBJ whole genome shotgun (WGS) entry which is preliminary data.</text>
</comment>
<dbReference type="AlphaFoldDB" id="A0A6L3XQ43"/>
<accession>A0A6L3XQ43</accession>
<gene>
    <name evidence="1" type="ORF">F9C29_24160</name>
</gene>
<name>A0A6L3XQ43_9ENTR</name>
<evidence type="ECO:0000313" key="1">
    <source>
        <dbReference type="EMBL" id="KAB2505107.1"/>
    </source>
</evidence>
<evidence type="ECO:0000313" key="2">
    <source>
        <dbReference type="Proteomes" id="UP000476281"/>
    </source>
</evidence>
<proteinExistence type="predicted"/>
<evidence type="ECO:0008006" key="3">
    <source>
        <dbReference type="Google" id="ProtNLM"/>
    </source>
</evidence>
<organism evidence="1 2">
    <name type="scientific">Enterobacter hormaechei</name>
    <dbReference type="NCBI Taxonomy" id="158836"/>
    <lineage>
        <taxon>Bacteria</taxon>
        <taxon>Pseudomonadati</taxon>
        <taxon>Pseudomonadota</taxon>
        <taxon>Gammaproteobacteria</taxon>
        <taxon>Enterobacterales</taxon>
        <taxon>Enterobacteriaceae</taxon>
        <taxon>Enterobacter</taxon>
        <taxon>Enterobacter cloacae complex</taxon>
    </lineage>
</organism>
<dbReference type="Proteomes" id="UP000476281">
    <property type="component" value="Unassembled WGS sequence"/>
</dbReference>